<dbReference type="GO" id="GO:0061603">
    <property type="term" value="F:molybdenum cofactor guanylyltransferase activity"/>
    <property type="evidence" value="ECO:0007669"/>
    <property type="project" value="UniProtKB-EC"/>
</dbReference>
<organism evidence="11 12">
    <name type="scientific">Eiseniibacteriota bacterium</name>
    <dbReference type="NCBI Taxonomy" id="2212470"/>
    <lineage>
        <taxon>Bacteria</taxon>
        <taxon>Candidatus Eiseniibacteriota</taxon>
    </lineage>
</organism>
<keyword evidence="5 8" id="KW-0460">Magnesium</keyword>
<dbReference type="InterPro" id="IPR025877">
    <property type="entry name" value="MobA-like_NTP_Trfase"/>
</dbReference>
<feature type="domain" description="MobA-like NTP transferase" evidence="10">
    <location>
        <begin position="13"/>
        <end position="203"/>
    </location>
</feature>
<protein>
    <recommendedName>
        <fullName evidence="8">Probable molybdenum cofactor guanylyltransferase</fullName>
        <shortName evidence="8">MoCo guanylyltransferase</shortName>
        <ecNumber evidence="8">2.7.7.77</ecNumber>
    </recommendedName>
    <alternativeName>
        <fullName evidence="8">GTP:molybdopterin guanylyltransferase</fullName>
    </alternativeName>
    <alternativeName>
        <fullName evidence="8">Mo-MPT guanylyltransferase</fullName>
    </alternativeName>
    <alternativeName>
        <fullName evidence="8">Molybdopterin guanylyltransferase</fullName>
    </alternativeName>
    <alternativeName>
        <fullName evidence="8">Molybdopterin-guanine dinucleotide synthase</fullName>
        <shortName evidence="8">MGD synthase</shortName>
    </alternativeName>
</protein>
<keyword evidence="1 8" id="KW-0963">Cytoplasm</keyword>
<comment type="cofactor">
    <cofactor evidence="8">
        <name>Mg(2+)</name>
        <dbReference type="ChEBI" id="CHEBI:18420"/>
    </cofactor>
</comment>
<feature type="compositionally biased region" description="Acidic residues" evidence="9">
    <location>
        <begin position="119"/>
        <end position="131"/>
    </location>
</feature>
<evidence type="ECO:0000256" key="7">
    <source>
        <dbReference type="ARBA" id="ARBA00023150"/>
    </source>
</evidence>
<comment type="function">
    <text evidence="8">Transfers a GMP moiety from GTP to Mo-molybdopterin (Mo-MPT) cofactor (Moco or molybdenum cofactor) to form Mo-molybdopterin guanine dinucleotide (Mo-MGD) cofactor.</text>
</comment>
<dbReference type="GO" id="GO:0046872">
    <property type="term" value="F:metal ion binding"/>
    <property type="evidence" value="ECO:0007669"/>
    <property type="project" value="UniProtKB-KW"/>
</dbReference>
<keyword evidence="2 8" id="KW-0808">Transferase</keyword>
<dbReference type="GO" id="GO:0005737">
    <property type="term" value="C:cytoplasm"/>
    <property type="evidence" value="ECO:0007669"/>
    <property type="project" value="UniProtKB-SubCell"/>
</dbReference>
<comment type="caution">
    <text evidence="8">Lacks conserved residue(s) required for the propagation of feature annotation.</text>
</comment>
<gene>
    <name evidence="8" type="primary">mobA</name>
    <name evidence="11" type="ORF">KJ970_12885</name>
</gene>
<dbReference type="Proteomes" id="UP000777784">
    <property type="component" value="Unassembled WGS sequence"/>
</dbReference>
<evidence type="ECO:0000256" key="6">
    <source>
        <dbReference type="ARBA" id="ARBA00023134"/>
    </source>
</evidence>
<comment type="caution">
    <text evidence="11">The sequence shown here is derived from an EMBL/GenBank/DDBJ whole genome shotgun (WGS) entry which is preliminary data.</text>
</comment>
<dbReference type="GO" id="GO:0006777">
    <property type="term" value="P:Mo-molybdopterin cofactor biosynthetic process"/>
    <property type="evidence" value="ECO:0007669"/>
    <property type="project" value="UniProtKB-KW"/>
</dbReference>
<dbReference type="Gene3D" id="3.90.550.10">
    <property type="entry name" value="Spore Coat Polysaccharide Biosynthesis Protein SpsA, Chain A"/>
    <property type="match status" value="1"/>
</dbReference>
<evidence type="ECO:0000256" key="9">
    <source>
        <dbReference type="SAM" id="MobiDB-lite"/>
    </source>
</evidence>
<dbReference type="PANTHER" id="PTHR19136:SF81">
    <property type="entry name" value="MOLYBDENUM COFACTOR GUANYLYLTRANSFERASE"/>
    <property type="match status" value="1"/>
</dbReference>
<dbReference type="InterPro" id="IPR029044">
    <property type="entry name" value="Nucleotide-diphossugar_trans"/>
</dbReference>
<evidence type="ECO:0000256" key="4">
    <source>
        <dbReference type="ARBA" id="ARBA00022741"/>
    </source>
</evidence>
<dbReference type="InterPro" id="IPR013482">
    <property type="entry name" value="Molybde_CF_guanTrfase"/>
</dbReference>
<dbReference type="PANTHER" id="PTHR19136">
    <property type="entry name" value="MOLYBDENUM COFACTOR GUANYLYLTRANSFERASE"/>
    <property type="match status" value="1"/>
</dbReference>
<dbReference type="EMBL" id="JAHJDP010000077">
    <property type="protein sequence ID" value="MBU2691809.1"/>
    <property type="molecule type" value="Genomic_DNA"/>
</dbReference>
<evidence type="ECO:0000256" key="5">
    <source>
        <dbReference type="ARBA" id="ARBA00022842"/>
    </source>
</evidence>
<comment type="similarity">
    <text evidence="8">Belongs to the MobA family.</text>
</comment>
<keyword evidence="7 8" id="KW-0501">Molybdenum cofactor biosynthesis</keyword>
<keyword evidence="11" id="KW-0548">Nucleotidyltransferase</keyword>
<dbReference type="EC" id="2.7.7.77" evidence="8"/>
<evidence type="ECO:0000256" key="8">
    <source>
        <dbReference type="HAMAP-Rule" id="MF_00316"/>
    </source>
</evidence>
<dbReference type="AlphaFoldDB" id="A0A948W6R9"/>
<evidence type="ECO:0000256" key="1">
    <source>
        <dbReference type="ARBA" id="ARBA00022490"/>
    </source>
</evidence>
<evidence type="ECO:0000256" key="2">
    <source>
        <dbReference type="ARBA" id="ARBA00022679"/>
    </source>
</evidence>
<dbReference type="Pfam" id="PF12804">
    <property type="entry name" value="NTP_transf_3"/>
    <property type="match status" value="1"/>
</dbReference>
<comment type="domain">
    <text evidence="8">The N-terminal domain determines nucleotide recognition and specific binding, while the C-terminal domain determines the specific binding to the target protein.</text>
</comment>
<evidence type="ECO:0000259" key="10">
    <source>
        <dbReference type="Pfam" id="PF12804"/>
    </source>
</evidence>
<evidence type="ECO:0000256" key="3">
    <source>
        <dbReference type="ARBA" id="ARBA00022723"/>
    </source>
</evidence>
<proteinExistence type="inferred from homology"/>
<dbReference type="GO" id="GO:0005525">
    <property type="term" value="F:GTP binding"/>
    <property type="evidence" value="ECO:0007669"/>
    <property type="project" value="UniProtKB-UniRule"/>
</dbReference>
<keyword evidence="6 8" id="KW-0342">GTP-binding</keyword>
<comment type="catalytic activity">
    <reaction evidence="8">
        <text>Mo-molybdopterin + GTP + H(+) = Mo-molybdopterin guanine dinucleotide + diphosphate</text>
        <dbReference type="Rhea" id="RHEA:34243"/>
        <dbReference type="ChEBI" id="CHEBI:15378"/>
        <dbReference type="ChEBI" id="CHEBI:33019"/>
        <dbReference type="ChEBI" id="CHEBI:37565"/>
        <dbReference type="ChEBI" id="CHEBI:71302"/>
        <dbReference type="ChEBI" id="CHEBI:71310"/>
        <dbReference type="EC" id="2.7.7.77"/>
    </reaction>
</comment>
<dbReference type="CDD" id="cd02503">
    <property type="entry name" value="MobA"/>
    <property type="match status" value="1"/>
</dbReference>
<reference evidence="11" key="1">
    <citation type="submission" date="2021-05" db="EMBL/GenBank/DDBJ databases">
        <title>Energy efficiency and biological interactions define the core microbiome of deep oligotrophic groundwater.</title>
        <authorList>
            <person name="Mehrshad M."/>
            <person name="Lopez-Fernandez M."/>
            <person name="Bell E."/>
            <person name="Bernier-Latmani R."/>
            <person name="Bertilsson S."/>
            <person name="Dopson M."/>
        </authorList>
    </citation>
    <scope>NUCLEOTIDE SEQUENCE</scope>
    <source>
        <strain evidence="11">Modern_marine.mb.64</strain>
    </source>
</reference>
<sequence>MPSLEINKSSVPGMIFVGGKSRRMGEPKAQIRIGCRTCIEHVIHAVKPVVSSLTLVGETDGLAFLGLPQIPDARPGYGPLCGLETAFLHAAAIADSAAATNASNISNTSDASGASNAPDDSDDSDDSDAADTPDAPGAPDRDLILVIACDIPCIRSDVLRHLIDSIGDHDAAVPLAGGLQHPLCAVYHRSTLPMIQNRLERGVYGMLGFLAAIDCLDVTHDASGKELDPNFFINVNTPEDLERVRDCIEG</sequence>
<feature type="region of interest" description="Disordered" evidence="9">
    <location>
        <begin position="104"/>
        <end position="137"/>
    </location>
</feature>
<feature type="binding site" evidence="8">
    <location>
        <position position="150"/>
    </location>
    <ligand>
        <name>GTP</name>
        <dbReference type="ChEBI" id="CHEBI:37565"/>
    </ligand>
</feature>
<accession>A0A948W6R9</accession>
<keyword evidence="4 8" id="KW-0547">Nucleotide-binding</keyword>
<dbReference type="SUPFAM" id="SSF53448">
    <property type="entry name" value="Nucleotide-diphospho-sugar transferases"/>
    <property type="match status" value="1"/>
</dbReference>
<feature type="binding site" evidence="8">
    <location>
        <begin position="16"/>
        <end position="18"/>
    </location>
    <ligand>
        <name>GTP</name>
        <dbReference type="ChEBI" id="CHEBI:37565"/>
    </ligand>
</feature>
<keyword evidence="3 8" id="KW-0479">Metal-binding</keyword>
<feature type="binding site" evidence="8">
    <location>
        <position position="28"/>
    </location>
    <ligand>
        <name>GTP</name>
        <dbReference type="ChEBI" id="CHEBI:37565"/>
    </ligand>
</feature>
<name>A0A948W6R9_UNCEI</name>
<evidence type="ECO:0000313" key="11">
    <source>
        <dbReference type="EMBL" id="MBU2691809.1"/>
    </source>
</evidence>
<feature type="binding site" evidence="8">
    <location>
        <position position="150"/>
    </location>
    <ligand>
        <name>Mg(2+)</name>
        <dbReference type="ChEBI" id="CHEBI:18420"/>
    </ligand>
</feature>
<comment type="subcellular location">
    <subcellularLocation>
        <location evidence="8">Cytoplasm</location>
    </subcellularLocation>
</comment>
<dbReference type="HAMAP" id="MF_00316">
    <property type="entry name" value="MobA"/>
    <property type="match status" value="1"/>
</dbReference>
<evidence type="ECO:0000313" key="12">
    <source>
        <dbReference type="Proteomes" id="UP000777784"/>
    </source>
</evidence>
<feature type="binding site" evidence="8">
    <location>
        <position position="72"/>
    </location>
    <ligand>
        <name>GTP</name>
        <dbReference type="ChEBI" id="CHEBI:37565"/>
    </ligand>
</feature>
<feature type="compositionally biased region" description="Low complexity" evidence="9">
    <location>
        <begin position="104"/>
        <end position="118"/>
    </location>
</feature>